<feature type="compositionally biased region" description="Basic and acidic residues" evidence="1">
    <location>
        <begin position="146"/>
        <end position="159"/>
    </location>
</feature>
<dbReference type="AlphaFoldDB" id="A0A183FPK0"/>
<reference evidence="4" key="2">
    <citation type="submission" date="2019-09" db="UniProtKB">
        <authorList>
            <consortium name="WormBaseParasite"/>
        </authorList>
    </citation>
    <scope>IDENTIFICATION</scope>
</reference>
<organism evidence="3 4">
    <name type="scientific">Heligmosomoides polygyrus</name>
    <name type="common">Parasitic roundworm</name>
    <dbReference type="NCBI Taxonomy" id="6339"/>
    <lineage>
        <taxon>Eukaryota</taxon>
        <taxon>Metazoa</taxon>
        <taxon>Ecdysozoa</taxon>
        <taxon>Nematoda</taxon>
        <taxon>Chromadorea</taxon>
        <taxon>Rhabditida</taxon>
        <taxon>Rhabditina</taxon>
        <taxon>Rhabditomorpha</taxon>
        <taxon>Strongyloidea</taxon>
        <taxon>Heligmosomidae</taxon>
        <taxon>Heligmosomoides</taxon>
    </lineage>
</organism>
<accession>A0A183FPK0</accession>
<evidence type="ECO:0000313" key="3">
    <source>
        <dbReference type="Proteomes" id="UP000050761"/>
    </source>
</evidence>
<feature type="compositionally biased region" description="Basic and acidic residues" evidence="1">
    <location>
        <begin position="101"/>
        <end position="121"/>
    </location>
</feature>
<dbReference type="WBParaSite" id="HPBE_0000954801-mRNA-1">
    <property type="protein sequence ID" value="HPBE_0000954801-mRNA-1"/>
    <property type="gene ID" value="HPBE_0000954801"/>
</dbReference>
<sequence>MQQRQPINSYDHYAKSQSTCSTRKKFKEDLRSFMMILLNMNTAEIDTMKSAHSNCKTKQTQTALTCTGHREQSNLCSPSDKAKYESRPPLADLPSQIKAGDSGKESFEENPRNTKRIDDLTTSKTNQFMEIEHAEELISVQQPTPKHLDFTDENSIDER</sequence>
<keyword evidence="3" id="KW-1185">Reference proteome</keyword>
<feature type="region of interest" description="Disordered" evidence="1">
    <location>
        <begin position="70"/>
        <end position="122"/>
    </location>
</feature>
<reference evidence="2 3" key="1">
    <citation type="submission" date="2018-11" db="EMBL/GenBank/DDBJ databases">
        <authorList>
            <consortium name="Pathogen Informatics"/>
        </authorList>
    </citation>
    <scope>NUCLEOTIDE SEQUENCE [LARGE SCALE GENOMIC DNA]</scope>
</reference>
<proteinExistence type="predicted"/>
<gene>
    <name evidence="2" type="ORF">HPBE_LOCUS9549</name>
</gene>
<evidence type="ECO:0000256" key="1">
    <source>
        <dbReference type="SAM" id="MobiDB-lite"/>
    </source>
</evidence>
<dbReference type="Proteomes" id="UP000050761">
    <property type="component" value="Unassembled WGS sequence"/>
</dbReference>
<protein>
    <submittedName>
        <fullName evidence="2 4">Uncharacterized protein</fullName>
    </submittedName>
</protein>
<name>A0A183FPK0_HELPZ</name>
<evidence type="ECO:0000313" key="2">
    <source>
        <dbReference type="EMBL" id="VDO81277.1"/>
    </source>
</evidence>
<accession>A0A3P7ZB89</accession>
<dbReference type="EMBL" id="UZAH01026475">
    <property type="protein sequence ID" value="VDO81277.1"/>
    <property type="molecule type" value="Genomic_DNA"/>
</dbReference>
<evidence type="ECO:0000313" key="4">
    <source>
        <dbReference type="WBParaSite" id="HPBE_0000954801-mRNA-1"/>
    </source>
</evidence>
<feature type="region of interest" description="Disordered" evidence="1">
    <location>
        <begin position="136"/>
        <end position="159"/>
    </location>
</feature>